<dbReference type="PANTHER" id="PTHR30578:SF0">
    <property type="entry name" value="ION-TRANSLOCATING OXIDOREDUCTASE COMPLEX SUBUNIT D"/>
    <property type="match status" value="1"/>
</dbReference>
<dbReference type="GO" id="GO:0005886">
    <property type="term" value="C:plasma membrane"/>
    <property type="evidence" value="ECO:0007669"/>
    <property type="project" value="TreeGrafter"/>
</dbReference>
<dbReference type="STRING" id="744872.Spica_1278"/>
<protein>
    <submittedName>
        <fullName evidence="10">Electron transport complex, RnfABCDGE type, D subunit</fullName>
    </submittedName>
</protein>
<accession>F8F1U0</accession>
<dbReference type="Pfam" id="PF03116">
    <property type="entry name" value="NQR2_RnfD_RnfE"/>
    <property type="match status" value="1"/>
</dbReference>
<organism evidence="10 11">
    <name type="scientific">Gracilinema caldarium (strain ATCC 51460 / DSM 7334 / H1)</name>
    <name type="common">Treponema caldarium</name>
    <dbReference type="NCBI Taxonomy" id="744872"/>
    <lineage>
        <taxon>Bacteria</taxon>
        <taxon>Pseudomonadati</taxon>
        <taxon>Spirochaetota</taxon>
        <taxon>Spirochaetia</taxon>
        <taxon>Spirochaetales</taxon>
        <taxon>Breznakiellaceae</taxon>
        <taxon>Gracilinema</taxon>
    </lineage>
</organism>
<feature type="transmembrane region" description="Helical" evidence="9">
    <location>
        <begin position="44"/>
        <end position="62"/>
    </location>
</feature>
<feature type="transmembrane region" description="Helical" evidence="9">
    <location>
        <begin position="297"/>
        <end position="315"/>
    </location>
</feature>
<evidence type="ECO:0000256" key="3">
    <source>
        <dbReference type="ARBA" id="ARBA00022630"/>
    </source>
</evidence>
<keyword evidence="1" id="KW-0813">Transport</keyword>
<keyword evidence="7 9" id="KW-1133">Transmembrane helix</keyword>
<evidence type="ECO:0000256" key="2">
    <source>
        <dbReference type="ARBA" id="ARBA00022553"/>
    </source>
</evidence>
<dbReference type="AlphaFoldDB" id="F8F1U0"/>
<keyword evidence="3" id="KW-0285">Flavoprotein</keyword>
<dbReference type="OrthoDB" id="360239at2"/>
<keyword evidence="2" id="KW-0597">Phosphoprotein</keyword>
<evidence type="ECO:0000256" key="8">
    <source>
        <dbReference type="ARBA" id="ARBA00023136"/>
    </source>
</evidence>
<feature type="transmembrane region" description="Helical" evidence="9">
    <location>
        <begin position="244"/>
        <end position="262"/>
    </location>
</feature>
<evidence type="ECO:0000256" key="6">
    <source>
        <dbReference type="ARBA" id="ARBA00022967"/>
    </source>
</evidence>
<dbReference type="InterPro" id="IPR004338">
    <property type="entry name" value="NqrB/RnfD"/>
</dbReference>
<evidence type="ECO:0000313" key="11">
    <source>
        <dbReference type="Proteomes" id="UP000000503"/>
    </source>
</evidence>
<dbReference type="GO" id="GO:0055085">
    <property type="term" value="P:transmembrane transport"/>
    <property type="evidence" value="ECO:0007669"/>
    <property type="project" value="InterPro"/>
</dbReference>
<gene>
    <name evidence="10" type="ordered locus">Spica_1278</name>
</gene>
<dbReference type="Proteomes" id="UP000000503">
    <property type="component" value="Chromosome"/>
</dbReference>
<dbReference type="HOGENOM" id="CLU_042020_1_0_12"/>
<feature type="transmembrane region" description="Helical" evidence="9">
    <location>
        <begin position="268"/>
        <end position="285"/>
    </location>
</feature>
<dbReference type="EMBL" id="CP002868">
    <property type="protein sequence ID" value="AEJ19424.1"/>
    <property type="molecule type" value="Genomic_DNA"/>
</dbReference>
<sequence>MNSIYVARKPLIHIRDATSYRMWLVSSVALLVIIQSALHDNYASLIVALVAVVSAIVMELAINGVRGTFTLNDGSAVTTALILSLLMPNSIHPVIVSLGAIFAIGVVKHVYGGLGTNWLNPALGGWLFTLVSWPERFSEALNDSVLQTFYQAIERGVIDVSGSPLAILKIVGYKVSSQDSILTGIVNHSLFSLMNAELPSGYFDFFSLSSPAIIADRGILMLLIGTIILTAFRINKPLIPAMYIASYLFLIRLFGAIPFGGSFGNGDMIFGLLHGGTLLSAFILATDPGTGTKSYEIGILVAGIAAIFGFIFRYLGGVPYGALYGILITNTLIPTIRSLEIRLFYTNRRSL</sequence>
<feature type="transmembrane region" description="Helical" evidence="9">
    <location>
        <begin position="212"/>
        <end position="232"/>
    </location>
</feature>
<keyword evidence="4" id="KW-0288">FMN</keyword>
<keyword evidence="11" id="KW-1185">Reference proteome</keyword>
<proteinExistence type="predicted"/>
<reference evidence="11" key="1">
    <citation type="journal article" date="2013" name="Stand. Genomic Sci.">
        <title>Genome sequence of the thermophilic fresh-water bacterium Spirochaeta caldaria type strain (H1(T)), reclassification of Spirochaeta caldaria, Spirochaeta stenostrepta, and Spirochaeta zuelzerae in the genus Treponema as Treponema caldaria comb. nov., Treponema stenostrepta comb. nov., and Treponema zuelzerae comb. nov., and emendation of the genus Treponema.</title>
        <authorList>
            <person name="Abt B."/>
            <person name="Goker M."/>
            <person name="Scheuner C."/>
            <person name="Han C."/>
            <person name="Lu M."/>
            <person name="Misra M."/>
            <person name="Lapidus A."/>
            <person name="Nolan M."/>
            <person name="Lucas S."/>
            <person name="Hammon N."/>
            <person name="Deshpande S."/>
            <person name="Cheng J.F."/>
            <person name="Tapia R."/>
            <person name="Goodwin L.A."/>
            <person name="Pitluck S."/>
            <person name="Liolios K."/>
            <person name="Pagani I."/>
            <person name="Ivanova N."/>
            <person name="Mavromatis K."/>
            <person name="Mikhailova N."/>
            <person name="Huntemann M."/>
            <person name="Pati A."/>
            <person name="Chen A."/>
            <person name="Palaniappan K."/>
            <person name="Land M."/>
            <person name="Hauser L."/>
            <person name="Jeffries C.D."/>
            <person name="Rohde M."/>
            <person name="Spring S."/>
            <person name="Gronow S."/>
            <person name="Detter J.C."/>
            <person name="Bristow J."/>
            <person name="Eisen J.A."/>
            <person name="Markowitz V."/>
            <person name="Hugenholtz P."/>
            <person name="Kyrpides N.C."/>
            <person name="Woyke T."/>
            <person name="Klenk H.P."/>
        </authorList>
    </citation>
    <scope>NUCLEOTIDE SEQUENCE</scope>
    <source>
        <strain evidence="11">ATCC 51460 / DSM 7334 / H1</strain>
    </source>
</reference>
<dbReference type="PANTHER" id="PTHR30578">
    <property type="entry name" value="ELECTRON TRANSPORT COMPLEX PROTEIN RNFD"/>
    <property type="match status" value="1"/>
</dbReference>
<evidence type="ECO:0000256" key="7">
    <source>
        <dbReference type="ARBA" id="ARBA00022989"/>
    </source>
</evidence>
<evidence type="ECO:0000256" key="5">
    <source>
        <dbReference type="ARBA" id="ARBA00022692"/>
    </source>
</evidence>
<dbReference type="RefSeq" id="WP_013968735.1">
    <property type="nucleotide sequence ID" value="NC_015732.1"/>
</dbReference>
<dbReference type="KEGG" id="scd:Spica_1278"/>
<name>F8F1U0_GRAC1</name>
<evidence type="ECO:0000256" key="9">
    <source>
        <dbReference type="SAM" id="Phobius"/>
    </source>
</evidence>
<evidence type="ECO:0000256" key="1">
    <source>
        <dbReference type="ARBA" id="ARBA00022448"/>
    </source>
</evidence>
<keyword evidence="6" id="KW-1278">Translocase</keyword>
<keyword evidence="5 9" id="KW-0812">Transmembrane</keyword>
<evidence type="ECO:0000313" key="10">
    <source>
        <dbReference type="EMBL" id="AEJ19424.1"/>
    </source>
</evidence>
<keyword evidence="8 9" id="KW-0472">Membrane</keyword>
<feature type="transmembrane region" description="Helical" evidence="9">
    <location>
        <begin position="321"/>
        <end position="339"/>
    </location>
</feature>
<feature type="transmembrane region" description="Helical" evidence="9">
    <location>
        <begin position="93"/>
        <end position="111"/>
    </location>
</feature>
<evidence type="ECO:0000256" key="4">
    <source>
        <dbReference type="ARBA" id="ARBA00022643"/>
    </source>
</evidence>
<feature type="transmembrane region" description="Helical" evidence="9">
    <location>
        <begin position="20"/>
        <end position="38"/>
    </location>
</feature>
<dbReference type="eggNOG" id="COG4658">
    <property type="taxonomic scope" value="Bacteria"/>
</dbReference>